<comment type="subcellular location">
    <subcellularLocation>
        <location evidence="1">Nucleus</location>
    </subcellularLocation>
</comment>
<dbReference type="Gene3D" id="3.30.160.60">
    <property type="entry name" value="Classic Zinc Finger"/>
    <property type="match status" value="7"/>
</dbReference>
<dbReference type="InterPro" id="IPR017956">
    <property type="entry name" value="AT_hook_DNA-bd_motif"/>
</dbReference>
<dbReference type="InterPro" id="IPR036236">
    <property type="entry name" value="Znf_C2H2_sf"/>
</dbReference>
<feature type="compositionally biased region" description="Basic residues" evidence="12">
    <location>
        <begin position="172"/>
        <end position="183"/>
    </location>
</feature>
<feature type="domain" description="C2H2-type" evidence="13">
    <location>
        <begin position="636"/>
        <end position="663"/>
    </location>
</feature>
<dbReference type="GO" id="GO:0005634">
    <property type="term" value="C:nucleus"/>
    <property type="evidence" value="ECO:0007669"/>
    <property type="project" value="UniProtKB-SubCell"/>
</dbReference>
<evidence type="ECO:0000256" key="2">
    <source>
        <dbReference type="ARBA" id="ARBA00006991"/>
    </source>
</evidence>
<feature type="domain" description="C2H2-type" evidence="13">
    <location>
        <begin position="1064"/>
        <end position="1091"/>
    </location>
</feature>
<feature type="compositionally biased region" description="Polar residues" evidence="12">
    <location>
        <begin position="313"/>
        <end position="323"/>
    </location>
</feature>
<feature type="compositionally biased region" description="Polar residues" evidence="12">
    <location>
        <begin position="98"/>
        <end position="116"/>
    </location>
</feature>
<feature type="domain" description="C2H2-type" evidence="13">
    <location>
        <begin position="851"/>
        <end position="878"/>
    </location>
</feature>
<feature type="region of interest" description="Disordered" evidence="12">
    <location>
        <begin position="159"/>
        <end position="190"/>
    </location>
</feature>
<dbReference type="Pfam" id="PF00096">
    <property type="entry name" value="zf-C2H2"/>
    <property type="match status" value="5"/>
</dbReference>
<feature type="region of interest" description="Disordered" evidence="12">
    <location>
        <begin position="1111"/>
        <end position="1130"/>
    </location>
</feature>
<evidence type="ECO:0000256" key="6">
    <source>
        <dbReference type="ARBA" id="ARBA00022833"/>
    </source>
</evidence>
<dbReference type="InterPro" id="IPR013087">
    <property type="entry name" value="Znf_C2H2_type"/>
</dbReference>
<dbReference type="FunFam" id="3.30.160.60:FF:002343">
    <property type="entry name" value="Zinc finger protein 33A"/>
    <property type="match status" value="1"/>
</dbReference>
<feature type="domain" description="C2H2-type" evidence="13">
    <location>
        <begin position="754"/>
        <end position="781"/>
    </location>
</feature>
<feature type="compositionally biased region" description="Polar residues" evidence="12">
    <location>
        <begin position="1119"/>
        <end position="1130"/>
    </location>
</feature>
<dbReference type="FunFam" id="3.30.160.60:FF:001818">
    <property type="entry name" value="GDNF-inducible zinc finger protein 1 isoform X1"/>
    <property type="match status" value="1"/>
</dbReference>
<comment type="similarity">
    <text evidence="2">Belongs to the krueppel C2H2-type zinc-finger protein family.</text>
</comment>
<dbReference type="AlphaFoldDB" id="A0A6P7KT97"/>
<evidence type="ECO:0000313" key="15">
    <source>
        <dbReference type="RefSeq" id="XP_028985691.1"/>
    </source>
</evidence>
<dbReference type="GO" id="GO:0000978">
    <property type="term" value="F:RNA polymerase II cis-regulatory region sequence-specific DNA binding"/>
    <property type="evidence" value="ECO:0007669"/>
    <property type="project" value="TreeGrafter"/>
</dbReference>
<feature type="compositionally biased region" description="Basic and acidic residues" evidence="12">
    <location>
        <begin position="117"/>
        <end position="135"/>
    </location>
</feature>
<keyword evidence="10" id="KW-0539">Nucleus</keyword>
<evidence type="ECO:0000256" key="1">
    <source>
        <dbReference type="ARBA" id="ARBA00004123"/>
    </source>
</evidence>
<evidence type="ECO:0000256" key="7">
    <source>
        <dbReference type="ARBA" id="ARBA00023015"/>
    </source>
</evidence>
<feature type="domain" description="C2H2-type" evidence="13">
    <location>
        <begin position="968"/>
        <end position="995"/>
    </location>
</feature>
<dbReference type="PANTHER" id="PTHR24384">
    <property type="entry name" value="FINGER PUTATIVE TRANSCRIPTION FACTOR FAMILY-RELATED"/>
    <property type="match status" value="1"/>
</dbReference>
<dbReference type="FunFam" id="3.30.160.60:FF:001442">
    <property type="entry name" value="zinc finger protein 696"/>
    <property type="match status" value="1"/>
</dbReference>
<protein>
    <submittedName>
        <fullName evidence="15">Uncharacterized protein si:dkeyp-84f3.9 isoform X1</fullName>
    </submittedName>
</protein>
<reference evidence="15" key="1">
    <citation type="submission" date="2025-08" db="UniProtKB">
        <authorList>
            <consortium name="RefSeq"/>
        </authorList>
    </citation>
    <scope>IDENTIFICATION</scope>
</reference>
<feature type="region of interest" description="Disordered" evidence="12">
    <location>
        <begin position="85"/>
        <end position="135"/>
    </location>
</feature>
<dbReference type="SUPFAM" id="SSF57667">
    <property type="entry name" value="beta-beta-alpha zinc fingers"/>
    <property type="match status" value="6"/>
</dbReference>
<dbReference type="SMART" id="SM00355">
    <property type="entry name" value="ZnF_C2H2"/>
    <property type="match status" value="12"/>
</dbReference>
<feature type="domain" description="C2H2-type" evidence="13">
    <location>
        <begin position="608"/>
        <end position="635"/>
    </location>
</feature>
<keyword evidence="9" id="KW-0804">Transcription</keyword>
<keyword evidence="4" id="KW-0677">Repeat</keyword>
<dbReference type="PROSITE" id="PS00028">
    <property type="entry name" value="ZINC_FINGER_C2H2_1"/>
    <property type="match status" value="10"/>
</dbReference>
<feature type="domain" description="C2H2-type" evidence="13">
    <location>
        <begin position="782"/>
        <end position="809"/>
    </location>
</feature>
<dbReference type="SMART" id="SM00384">
    <property type="entry name" value="AT_hook"/>
    <property type="match status" value="3"/>
</dbReference>
<dbReference type="OrthoDB" id="8649463at2759"/>
<dbReference type="InParanoid" id="A0A6P7KT97"/>
<gene>
    <name evidence="15" type="primary">si:dkeyp-84f3.9</name>
</gene>
<keyword evidence="5 11" id="KW-0863">Zinc-finger</keyword>
<dbReference type="RefSeq" id="XP_028985691.1">
    <property type="nucleotide sequence ID" value="XM_029129858.3"/>
</dbReference>
<evidence type="ECO:0000256" key="3">
    <source>
        <dbReference type="ARBA" id="ARBA00022723"/>
    </source>
</evidence>
<feature type="compositionally biased region" description="Polar residues" evidence="12">
    <location>
        <begin position="913"/>
        <end position="927"/>
    </location>
</feature>
<evidence type="ECO:0000256" key="11">
    <source>
        <dbReference type="PROSITE-ProRule" id="PRU00042"/>
    </source>
</evidence>
<keyword evidence="7" id="KW-0805">Transcription regulation</keyword>
<dbReference type="PROSITE" id="PS50157">
    <property type="entry name" value="ZINC_FINGER_C2H2_2"/>
    <property type="match status" value="11"/>
</dbReference>
<keyword evidence="6" id="KW-0862">Zinc</keyword>
<sequence>MLNNRSLQCGLHEENAYFISGVGSGSLDAARLGSARLGSVIGTLDMGSKMSFGRRSSDQNTISDLTSVTSSCVSIHAPSDFRQIHEGMTGSEGDLEPTSGQSMKATELTETTPELHSPGHQESSDSANVEKADVEKHLSECMSPPVEMEAQHQTAPVSVCSSTTCSHGPVVVRRKPGRPRKKPLLTEDKTDPKTCGLNAVQHGEISTTIPTCTSDTVVCPLIRNSDTHNASNNTAEGVGIPVLLKRKRGRPRKADTLALNNALARAAAASAPAASAHANVSGPAWTLRSRKEQQLMAEAGKTEPKRKGRPKLTKQTPLESSTPPNTPAVKRRRSKVTDQQVPAKVSRLGDSHGASSVLTNDTDCVARAVADKQVKVRMDKREVKIDGREAPISRKSRDRQEQTTQFGRVLLPQRRLRSRTVAEPEVVPPQDVTSVKEIIPSQSDAPKITPSVDTHGDEELQTKSSFDSLKHTDIPQNPEPIITDVVIKENLEPTEIPPAVKTENLEVELDNLSGVSQATSPKSVHNSVSATLKPEGLNTEQTFLRLKKGGKRRRRRKRSKVLLQTEEPVEDQADNADIQPKTVCLEKDGSPNVDSDVVSTKKGAKTLFKCGYCSRTYKFLSQFVIHQRVHTGERPFKCPDCDKSFSKNSNLNLHLKTHKKSNIYQKCPFCKIKFSCSEYPSHMELHEKELLQAYGKDASGKQSNANGKRRSHGPHAPLCPEKRTRKVCQYCGKNFPFQSALERHVRVHTGEKPYKCDICGKAFGQAYFLRVHELTHWSVKRYNCTRCKKSFTHYSNAKNHTCKPAGSEDECEASRRVRSSLTYTCHICKNVFDHLQEFNSHMRNHTGAKLYRCLHCDKLFGVLSEFDTHRSKCRGEKSGCSSVTKAGGAMSLVQYTVPALRGSPPQDRVFPPATTNGESQRRPSQSIRGKRLGNLNKPFQSSVDQDHRVSRLVLKLNELDNRSDPRKYLCPSCGRLFRHMGRLRAHMLTHTPGQSYTCTCCGKTLENWGKLWRHQRIHRHRRGRFICAKCGRGFRFAERYKKHMSEHPEFHWVHVRPRKVPLPYECELCRCSFRTLDLLFSHQLCHSSTQDTHKDSDFDLFIDANSTQSKKTLSHPVAENSSPLSPSSKYQDPLPQLWPLTPMITFNHNQDAGLGKSLLHPSGTCLSQDTEPGYDGRDKTTYGKPVMPLCVKRPMTLNSKSNTRSDGVKCAVCGNAYFTIPDLYHHYLQHARGQV</sequence>
<feature type="region of interest" description="Disordered" evidence="12">
    <location>
        <begin position="548"/>
        <end position="578"/>
    </location>
</feature>
<evidence type="ECO:0000256" key="9">
    <source>
        <dbReference type="ARBA" id="ARBA00023163"/>
    </source>
</evidence>
<dbReference type="KEGG" id="bspl:114843366"/>
<evidence type="ECO:0000256" key="5">
    <source>
        <dbReference type="ARBA" id="ARBA00022771"/>
    </source>
</evidence>
<evidence type="ECO:0000256" key="12">
    <source>
        <dbReference type="SAM" id="MobiDB-lite"/>
    </source>
</evidence>
<name>A0A6P7KT97_BETSP</name>
<feature type="domain" description="C2H2-type" evidence="13">
    <location>
        <begin position="996"/>
        <end position="1023"/>
    </location>
</feature>
<dbReference type="PANTHER" id="PTHR24384:SF189">
    <property type="entry name" value="C2H2-TYPE DOMAIN-CONTAINING PROTEIN-RELATED"/>
    <property type="match status" value="1"/>
</dbReference>
<evidence type="ECO:0000256" key="10">
    <source>
        <dbReference type="ARBA" id="ARBA00023242"/>
    </source>
</evidence>
<keyword evidence="3" id="KW-0479">Metal-binding</keyword>
<feature type="domain" description="C2H2-type" evidence="13">
    <location>
        <begin position="823"/>
        <end position="850"/>
    </location>
</feature>
<accession>A0A6P7KT97</accession>
<feature type="region of interest" description="Disordered" evidence="12">
    <location>
        <begin position="698"/>
        <end position="718"/>
    </location>
</feature>
<feature type="domain" description="C2H2-type" evidence="13">
    <location>
        <begin position="1025"/>
        <end position="1047"/>
    </location>
</feature>
<dbReference type="InterPro" id="IPR050752">
    <property type="entry name" value="C2H2-ZF_domain"/>
</dbReference>
<evidence type="ECO:0000259" key="13">
    <source>
        <dbReference type="PROSITE" id="PS50157"/>
    </source>
</evidence>
<feature type="compositionally biased region" description="Basic residues" evidence="12">
    <location>
        <begin position="548"/>
        <end position="560"/>
    </location>
</feature>
<feature type="region of interest" description="Disordered" evidence="12">
    <location>
        <begin position="297"/>
        <end position="355"/>
    </location>
</feature>
<evidence type="ECO:0000256" key="4">
    <source>
        <dbReference type="ARBA" id="ARBA00022737"/>
    </source>
</evidence>
<dbReference type="GeneID" id="114843366"/>
<dbReference type="GO" id="GO:0008270">
    <property type="term" value="F:zinc ion binding"/>
    <property type="evidence" value="ECO:0007669"/>
    <property type="project" value="UniProtKB-KW"/>
</dbReference>
<keyword evidence="8" id="KW-0238">DNA-binding</keyword>
<feature type="domain" description="C2H2-type" evidence="13">
    <location>
        <begin position="726"/>
        <end position="753"/>
    </location>
</feature>
<evidence type="ECO:0000256" key="8">
    <source>
        <dbReference type="ARBA" id="ARBA00023125"/>
    </source>
</evidence>
<organism evidence="14 15">
    <name type="scientific">Betta splendens</name>
    <name type="common">Siamese fighting fish</name>
    <dbReference type="NCBI Taxonomy" id="158456"/>
    <lineage>
        <taxon>Eukaryota</taxon>
        <taxon>Metazoa</taxon>
        <taxon>Chordata</taxon>
        <taxon>Craniata</taxon>
        <taxon>Vertebrata</taxon>
        <taxon>Euteleostomi</taxon>
        <taxon>Actinopterygii</taxon>
        <taxon>Neopterygii</taxon>
        <taxon>Teleostei</taxon>
        <taxon>Neoteleostei</taxon>
        <taxon>Acanthomorphata</taxon>
        <taxon>Anabantaria</taxon>
        <taxon>Anabantiformes</taxon>
        <taxon>Anabantoidei</taxon>
        <taxon>Osphronemidae</taxon>
        <taxon>Betta</taxon>
    </lineage>
</organism>
<proteinExistence type="inferred from homology"/>
<feature type="region of interest" description="Disordered" evidence="12">
    <location>
        <begin position="900"/>
        <end position="941"/>
    </location>
</feature>
<evidence type="ECO:0000313" key="14">
    <source>
        <dbReference type="Proteomes" id="UP000515150"/>
    </source>
</evidence>
<dbReference type="GO" id="GO:0000981">
    <property type="term" value="F:DNA-binding transcription factor activity, RNA polymerase II-specific"/>
    <property type="evidence" value="ECO:0007669"/>
    <property type="project" value="TreeGrafter"/>
</dbReference>
<dbReference type="Proteomes" id="UP000515150">
    <property type="component" value="Chromosome 16"/>
</dbReference>
<keyword evidence="14" id="KW-1185">Reference proteome</keyword>